<evidence type="ECO:0000256" key="5">
    <source>
        <dbReference type="ARBA" id="ARBA00034923"/>
    </source>
</evidence>
<keyword evidence="2 6" id="KW-0378">Hydrolase</keyword>
<evidence type="ECO:0000256" key="3">
    <source>
        <dbReference type="ARBA" id="ARBA00022806"/>
    </source>
</evidence>
<keyword evidence="4 6" id="KW-0067">ATP-binding</keyword>
<evidence type="ECO:0000256" key="1">
    <source>
        <dbReference type="ARBA" id="ARBA00022741"/>
    </source>
</evidence>
<dbReference type="AlphaFoldDB" id="A0A849VCA3"/>
<proteinExistence type="predicted"/>
<keyword evidence="3 6" id="KW-0347">Helicase</keyword>
<comment type="caution">
    <text evidence="8">The sequence shown here is derived from an EMBL/GenBank/DDBJ whole genome shotgun (WGS) entry which is preliminary data.</text>
</comment>
<dbReference type="EMBL" id="JABBPG010000003">
    <property type="protein sequence ID" value="NOU50916.1"/>
    <property type="molecule type" value="Genomic_DNA"/>
</dbReference>
<dbReference type="GO" id="GO:0016787">
    <property type="term" value="F:hydrolase activity"/>
    <property type="evidence" value="ECO:0007669"/>
    <property type="project" value="UniProtKB-UniRule"/>
</dbReference>
<gene>
    <name evidence="8" type="ORF">HG263_10275</name>
</gene>
<dbReference type="Pfam" id="PF00580">
    <property type="entry name" value="UvrD-helicase"/>
    <property type="match status" value="1"/>
</dbReference>
<evidence type="ECO:0000256" key="2">
    <source>
        <dbReference type="ARBA" id="ARBA00022801"/>
    </source>
</evidence>
<dbReference type="GO" id="GO:0005524">
    <property type="term" value="F:ATP binding"/>
    <property type="evidence" value="ECO:0007669"/>
    <property type="project" value="UniProtKB-UniRule"/>
</dbReference>
<accession>A0A849VCA3</accession>
<dbReference type="GO" id="GO:0043138">
    <property type="term" value="F:3'-5' DNA helicase activity"/>
    <property type="evidence" value="ECO:0007669"/>
    <property type="project" value="TreeGrafter"/>
</dbReference>
<dbReference type="Gene3D" id="3.40.50.300">
    <property type="entry name" value="P-loop containing nucleotide triphosphate hydrolases"/>
    <property type="match status" value="1"/>
</dbReference>
<feature type="binding site" evidence="6">
    <location>
        <begin position="32"/>
        <end position="39"/>
    </location>
    <ligand>
        <name>ATP</name>
        <dbReference type="ChEBI" id="CHEBI:30616"/>
    </ligand>
</feature>
<evidence type="ECO:0000256" key="4">
    <source>
        <dbReference type="ARBA" id="ARBA00022840"/>
    </source>
</evidence>
<evidence type="ECO:0000259" key="7">
    <source>
        <dbReference type="PROSITE" id="PS51198"/>
    </source>
</evidence>
<organism evidence="8 9">
    <name type="scientific">Pseudoalteromonas caenipelagi</name>
    <dbReference type="NCBI Taxonomy" id="2726988"/>
    <lineage>
        <taxon>Bacteria</taxon>
        <taxon>Pseudomonadati</taxon>
        <taxon>Pseudomonadota</taxon>
        <taxon>Gammaproteobacteria</taxon>
        <taxon>Alteromonadales</taxon>
        <taxon>Pseudoalteromonadaceae</taxon>
        <taxon>Pseudoalteromonas</taxon>
    </lineage>
</organism>
<dbReference type="PANTHER" id="PTHR11070">
    <property type="entry name" value="UVRD / RECB / PCRA DNA HELICASE FAMILY MEMBER"/>
    <property type="match status" value="1"/>
</dbReference>
<dbReference type="InterPro" id="IPR000212">
    <property type="entry name" value="DNA_helicase_UvrD/REP"/>
</dbReference>
<evidence type="ECO:0000256" key="6">
    <source>
        <dbReference type="PROSITE-ProRule" id="PRU00560"/>
    </source>
</evidence>
<name>A0A849VCA3_9GAMM</name>
<dbReference type="PANTHER" id="PTHR11070:SF2">
    <property type="entry name" value="ATP-DEPENDENT DNA HELICASE SRS2"/>
    <property type="match status" value="1"/>
</dbReference>
<dbReference type="InterPro" id="IPR014016">
    <property type="entry name" value="UvrD-like_ATP-bd"/>
</dbReference>
<evidence type="ECO:0000313" key="9">
    <source>
        <dbReference type="Proteomes" id="UP000586305"/>
    </source>
</evidence>
<protein>
    <recommendedName>
        <fullName evidence="5">DNA 3'-5' helicase II</fullName>
    </recommendedName>
</protein>
<dbReference type="RefSeq" id="WP_171625983.1">
    <property type="nucleotide sequence ID" value="NZ_JABBPG010000003.1"/>
</dbReference>
<dbReference type="InterPro" id="IPR027417">
    <property type="entry name" value="P-loop_NTPase"/>
</dbReference>
<reference evidence="8 9" key="1">
    <citation type="submission" date="2020-04" db="EMBL/GenBank/DDBJ databases">
        <title>Pseudoalteromonas caenipelagi sp. nov., isolated from a tidal flat.</title>
        <authorList>
            <person name="Park S."/>
            <person name="Yoon J.-H."/>
        </authorList>
    </citation>
    <scope>NUCLEOTIDE SEQUENCE [LARGE SCALE GENOMIC DNA]</scope>
    <source>
        <strain evidence="8 9">JBTF-M23</strain>
    </source>
</reference>
<dbReference type="PROSITE" id="PS51198">
    <property type="entry name" value="UVRD_HELICASE_ATP_BIND"/>
    <property type="match status" value="1"/>
</dbReference>
<evidence type="ECO:0000313" key="8">
    <source>
        <dbReference type="EMBL" id="NOU50916.1"/>
    </source>
</evidence>
<dbReference type="GO" id="GO:0000725">
    <property type="term" value="P:recombinational repair"/>
    <property type="evidence" value="ECO:0007669"/>
    <property type="project" value="TreeGrafter"/>
</dbReference>
<keyword evidence="9" id="KW-1185">Reference proteome</keyword>
<feature type="domain" description="UvrD-like helicase ATP-binding" evidence="7">
    <location>
        <begin position="11"/>
        <end position="281"/>
    </location>
</feature>
<keyword evidence="1 6" id="KW-0547">Nucleotide-binding</keyword>
<dbReference type="Proteomes" id="UP000586305">
    <property type="component" value="Unassembled WGS sequence"/>
</dbReference>
<dbReference type="GO" id="GO:0003677">
    <property type="term" value="F:DNA binding"/>
    <property type="evidence" value="ECO:0007669"/>
    <property type="project" value="InterPro"/>
</dbReference>
<sequence length="618" mass="70451">MSTPQRRTIEPTEADLNIRSCIDEFESFTVIAGAGSGKTTSLVLTLGYVREKYGSALRREGQQIACITFTNRGVGVISERLGWDDLYEISTLHSFLWSQIKRFSTDIRNCLADVIIPTELKKQREKDTGKDTKSARDARAKVEKYEDILAKIDSVDEFKYDSLSSFSNYLKGELSHDDVISISGHLISNNRLLQKVIGQRYPYMFIDEAQDTFGEIVEALNTVCSSKGLPLIGYFGDPMQQIYDRGMGNFAGPKGSFVIRKRENYRCCPEVINLLNRYRKDIEQIPSGENAKVKGSVRLSLVQAEKPEAPRNKYSDEQLDRVAIKYDKVIKDIGWHDRKDVKHLFLVRQMIARRLGFENLHRLFTGEFSSTYSQDTYESGEHYLLRPFTQIIIPLIEAHTARNTTQALSILKQNSPAFDPDGKNSSKSIKKMIELAKTSMETLYELWEGKTLKEVLKFALDNKLIGLSERLLEDIEREPINIEFSKEVHQSEKGKWLAESFFSMNTSELPNYYHFINDNTPFSTQHGVKGEEYPNVVAVFDDIEAAWNQYSFTKTLSPQVYGQGTDGQLSRTSKLAYVCFSRAEVNLNVILFTRSPELTKQEVVNSGLFLEDQISVVQ</sequence>
<dbReference type="SUPFAM" id="SSF52540">
    <property type="entry name" value="P-loop containing nucleoside triphosphate hydrolases"/>
    <property type="match status" value="1"/>
</dbReference>